<dbReference type="Proteomes" id="UP000824890">
    <property type="component" value="Unassembled WGS sequence"/>
</dbReference>
<sequence>MEKILEIWIRVGKDHLSGQKKLLDFTKE</sequence>
<protein>
    <submittedName>
        <fullName evidence="1">Uncharacterized protein</fullName>
    </submittedName>
</protein>
<accession>A0ABQ7Y4I4</accession>
<organism evidence="1 2">
    <name type="scientific">Brassica napus</name>
    <name type="common">Rape</name>
    <dbReference type="NCBI Taxonomy" id="3708"/>
    <lineage>
        <taxon>Eukaryota</taxon>
        <taxon>Viridiplantae</taxon>
        <taxon>Streptophyta</taxon>
        <taxon>Embryophyta</taxon>
        <taxon>Tracheophyta</taxon>
        <taxon>Spermatophyta</taxon>
        <taxon>Magnoliopsida</taxon>
        <taxon>eudicotyledons</taxon>
        <taxon>Gunneridae</taxon>
        <taxon>Pentapetalae</taxon>
        <taxon>rosids</taxon>
        <taxon>malvids</taxon>
        <taxon>Brassicales</taxon>
        <taxon>Brassicaceae</taxon>
        <taxon>Brassiceae</taxon>
        <taxon>Brassica</taxon>
    </lineage>
</organism>
<comment type="caution">
    <text evidence="1">The sequence shown here is derived from an EMBL/GenBank/DDBJ whole genome shotgun (WGS) entry which is preliminary data.</text>
</comment>
<keyword evidence="2" id="KW-1185">Reference proteome</keyword>
<evidence type="ECO:0000313" key="2">
    <source>
        <dbReference type="Proteomes" id="UP000824890"/>
    </source>
</evidence>
<dbReference type="EMBL" id="JAGKQM010000018">
    <property type="protein sequence ID" value="KAH0862649.1"/>
    <property type="molecule type" value="Genomic_DNA"/>
</dbReference>
<reference evidence="1 2" key="1">
    <citation type="submission" date="2021-05" db="EMBL/GenBank/DDBJ databases">
        <title>Genome Assembly of Synthetic Allotetraploid Brassica napus Reveals Homoeologous Exchanges between Subgenomes.</title>
        <authorList>
            <person name="Davis J.T."/>
        </authorList>
    </citation>
    <scope>NUCLEOTIDE SEQUENCE [LARGE SCALE GENOMIC DNA]</scope>
    <source>
        <strain evidence="2">cv. Da-Ae</strain>
        <tissue evidence="1">Seedling</tissue>
    </source>
</reference>
<gene>
    <name evidence="1" type="ORF">HID58_079860</name>
</gene>
<proteinExistence type="predicted"/>
<name>A0ABQ7Y4I4_BRANA</name>
<evidence type="ECO:0000313" key="1">
    <source>
        <dbReference type="EMBL" id="KAH0862649.1"/>
    </source>
</evidence>